<protein>
    <submittedName>
        <fullName evidence="2">Uncharacterized protein</fullName>
    </submittedName>
</protein>
<feature type="region of interest" description="Disordered" evidence="1">
    <location>
        <begin position="893"/>
        <end position="921"/>
    </location>
</feature>
<dbReference type="Gene3D" id="2.40.30.10">
    <property type="entry name" value="Translation factors"/>
    <property type="match status" value="1"/>
</dbReference>
<evidence type="ECO:0000313" key="2">
    <source>
        <dbReference type="EMBL" id="QBX33396.1"/>
    </source>
</evidence>
<dbReference type="Proteomes" id="UP000296374">
    <property type="component" value="Chromosome"/>
</dbReference>
<gene>
    <name evidence="2" type="ORF">E4191_00690</name>
</gene>
<reference evidence="3" key="1">
    <citation type="submission" date="2019-03" db="EMBL/GenBank/DDBJ databases">
        <authorList>
            <person name="Li J."/>
        </authorList>
    </citation>
    <scope>NUCLEOTIDE SEQUENCE [LARGE SCALE GENOMIC DNA]</scope>
    <source>
        <strain evidence="3">2251</strain>
    </source>
</reference>
<organism evidence="2 3">
    <name type="scientific">Paracoccus liaowanqingii</name>
    <dbReference type="NCBI Taxonomy" id="2560053"/>
    <lineage>
        <taxon>Bacteria</taxon>
        <taxon>Pseudomonadati</taxon>
        <taxon>Pseudomonadota</taxon>
        <taxon>Alphaproteobacteria</taxon>
        <taxon>Rhodobacterales</taxon>
        <taxon>Paracoccaceae</taxon>
        <taxon>Paracoccus</taxon>
    </lineage>
</organism>
<dbReference type="KEGG" id="plia:E4191_00690"/>
<feature type="compositionally biased region" description="Basic and acidic residues" evidence="1">
    <location>
        <begin position="97"/>
        <end position="112"/>
    </location>
</feature>
<dbReference type="InterPro" id="IPR050055">
    <property type="entry name" value="EF-Tu_GTPase"/>
</dbReference>
<feature type="region of interest" description="Disordered" evidence="1">
    <location>
        <begin position="86"/>
        <end position="126"/>
    </location>
</feature>
<dbReference type="EMBL" id="CP038439">
    <property type="protein sequence ID" value="QBX33396.1"/>
    <property type="molecule type" value="Genomic_DNA"/>
</dbReference>
<name>A0A4V1BII9_9RHOB</name>
<proteinExistence type="predicted"/>
<evidence type="ECO:0000256" key="1">
    <source>
        <dbReference type="SAM" id="MobiDB-lite"/>
    </source>
</evidence>
<dbReference type="GO" id="GO:0003746">
    <property type="term" value="F:translation elongation factor activity"/>
    <property type="evidence" value="ECO:0007669"/>
    <property type="project" value="TreeGrafter"/>
</dbReference>
<dbReference type="RefSeq" id="WP_135311695.1">
    <property type="nucleotide sequence ID" value="NZ_CP038439.1"/>
</dbReference>
<accession>A0A4V1BII9</accession>
<sequence length="1435" mass="149959">MSFALTVEDVFTISGRGTVLTGVVRGGPVRVGMEVVVRSQAGSTRATVAAIEAFRRSHPEAAPGAQVGLMLRGLPPTLRLARGDGILEAGADPGPDPGRDTDTNSGRDRDVDPDPDPDSQTDRPTHEEARRFLDQLGFKAPPGPALLLPLRIETARRGAILQLRAYPDTIHVAPTDDTPSQAERELVAAYRAAVARGEDDRLLRDRLDRMLGAARVARLLDLTLQGARPSGPEGLRPDRPVARGLPRQLLAVALRDGRVIAAAQGREIPRALPVAPVATDPEDVLAPGQSELAWIADFAAALDIGMALELPLPADGDRFDRLVVLGLDDGREAGRDVLDRLLADHAHRGAGIGAPVPGRATKGAVAAVPTARSPEGGRRLARALGLSADPLSEPAPDTDGVRAILSELVWESAVRPALVTLFDPGPEAAAGHDSRPLDDLKARFLDLRPEGQLPLLRLGDDPYGIHVARPHGAPPGEASPLAGILATRPDLARHARTVRDAERAQEGYRPMVAALGRHDLGRVWRTRGFLPPDLVIDVLTSSAQGPALAEAAYRVALDQEALLAQAKTRPGPEAALPGGSFARAALQLCGSLVAPGAETSPDPGFSDPDLEGLAKGARLRDRLARRLMSPGKEPLPERPVSLLALLVEHLILRALAEIEAAHRHPRDIAAQAAALGHPRWRLEAKEPDPVPALALAALDRLGADSLERAAAKARQAGTGPDRAVALLAAIPRMIAKLTATPPAQVHRTLAGLLDAMSHRPDVWEEAAAMAALEDQRRADPTGLILGAYGLIDAVAPAAPTPEPQWIAAPSAVTATVLAALWRAQTGLAWHDPGGDAILPADLSAGPMAEARPLIAALRQGADMAAAMAALVVDSLQRAGAAEIEEDLARLFPPDPREAAANGPSFDAGALIDTPRPDRLPGPAAAARDRLIGALRALRMVLVAEGAAALAEGRGEAAQAVLAGLSIGAAPPADLSVTEARPPGETVDLSVVLATGWRTRPIGTDGSLRALLAPELAVLAAQLLGEIAGHVRGPKNRQTPLRTLEPSVLDLVWMMAPGRDGRAQLLNRARARMKLEDLAFDATAETTLWMAARVHAALAGARTLTAADLGGADPDGWREAASEQARTRARAQLRTWRDRLRGLAETAGVDPSDPRRFGTSIPQLGRMLERMGGTPDPDGLARVGADLAGRMTAADAAATPEAALQALLGDLPLLLPFALPGADAYGAPDALRHAGPAALLHWIEETATVRTRIEPVADLALARDGALPLRAVQWGDDPPLPADPGTDWLGGPRTRGDAYPARRSAVVIGDPGPRGGAVAGLLIDSWSETIPPATGEVGLVMDAEAPRARAPQTAILAVPADPATPWHPQGLIELVAQVADAAQARMLAPADWPGGADMPAGPGRHLGATLPLLLLDAVAVPVAAGWCAPLREPDHI</sequence>
<dbReference type="PANTHER" id="PTHR43721:SF22">
    <property type="entry name" value="ELONGATION FACTOR TU, MITOCHONDRIAL"/>
    <property type="match status" value="1"/>
</dbReference>
<dbReference type="PANTHER" id="PTHR43721">
    <property type="entry name" value="ELONGATION FACTOR TU-RELATED"/>
    <property type="match status" value="1"/>
</dbReference>
<dbReference type="InterPro" id="IPR009000">
    <property type="entry name" value="Transl_B-barrel_sf"/>
</dbReference>
<feature type="region of interest" description="Disordered" evidence="1">
    <location>
        <begin position="1271"/>
        <end position="1291"/>
    </location>
</feature>
<dbReference type="SUPFAM" id="SSF50447">
    <property type="entry name" value="Translation proteins"/>
    <property type="match status" value="1"/>
</dbReference>
<evidence type="ECO:0000313" key="3">
    <source>
        <dbReference type="Proteomes" id="UP000296374"/>
    </source>
</evidence>